<dbReference type="Pfam" id="PF08274">
    <property type="entry name" value="Zn_Ribbon_YjdM"/>
    <property type="match status" value="1"/>
</dbReference>
<evidence type="ECO:0000259" key="1">
    <source>
        <dbReference type="PROSITE" id="PS50835"/>
    </source>
</evidence>
<protein>
    <recommendedName>
        <fullName evidence="1">Ig-like domain-containing protein</fullName>
    </recommendedName>
</protein>
<dbReference type="InterPro" id="IPR013987">
    <property type="entry name" value="YjdM_N"/>
</dbReference>
<dbReference type="Proteomes" id="UP000426027">
    <property type="component" value="Chromosome"/>
</dbReference>
<dbReference type="RefSeq" id="WP_157479254.1">
    <property type="nucleotide sequence ID" value="NZ_CP046566.1"/>
</dbReference>
<dbReference type="SUPFAM" id="SSF48726">
    <property type="entry name" value="Immunoglobulin"/>
    <property type="match status" value="1"/>
</dbReference>
<dbReference type="EMBL" id="CP046566">
    <property type="protein sequence ID" value="QGW28901.1"/>
    <property type="molecule type" value="Genomic_DNA"/>
</dbReference>
<gene>
    <name evidence="2" type="ORF">GLV81_13060</name>
</gene>
<sequence>MEDTITCPKCYMENAYHDGVVFACPDCDFEWYTDAKTLSTSYYLDGYSKFEELTKLKVPFFKLEHGKLYDCKVEHENGIEETSIIPLAFQKGKNLQFILTDARRLFTNNPTYVREIINMDYSYISNDGIRADYPFEYEALTIVCSTKNDKTIICYSGSVYFDFKRTDEI</sequence>
<accession>A0A6I6H2W0</accession>
<dbReference type="Gene3D" id="2.20.25.10">
    <property type="match status" value="1"/>
</dbReference>
<name>A0A6I6H2W0_9BACT</name>
<dbReference type="PROSITE" id="PS00290">
    <property type="entry name" value="IG_MHC"/>
    <property type="match status" value="1"/>
</dbReference>
<dbReference type="KEGG" id="fls:GLV81_13060"/>
<dbReference type="InterPro" id="IPR007110">
    <property type="entry name" value="Ig-like_dom"/>
</dbReference>
<dbReference type="InterPro" id="IPR003006">
    <property type="entry name" value="Ig/MHC_CS"/>
</dbReference>
<dbReference type="SUPFAM" id="SSF57783">
    <property type="entry name" value="Zinc beta-ribbon"/>
    <property type="match status" value="1"/>
</dbReference>
<evidence type="ECO:0000313" key="2">
    <source>
        <dbReference type="EMBL" id="QGW28901.1"/>
    </source>
</evidence>
<reference evidence="2 3" key="1">
    <citation type="submission" date="2019-11" db="EMBL/GenBank/DDBJ databases">
        <authorList>
            <person name="Im W.T."/>
        </authorList>
    </citation>
    <scope>NUCLEOTIDE SEQUENCE [LARGE SCALE GENOMIC DNA]</scope>
    <source>
        <strain evidence="2 3">SB-02</strain>
    </source>
</reference>
<evidence type="ECO:0000313" key="3">
    <source>
        <dbReference type="Proteomes" id="UP000426027"/>
    </source>
</evidence>
<dbReference type="InterPro" id="IPR036179">
    <property type="entry name" value="Ig-like_dom_sf"/>
</dbReference>
<proteinExistence type="predicted"/>
<organism evidence="2 3">
    <name type="scientific">Phnomibacter ginsenosidimutans</name>
    <dbReference type="NCBI Taxonomy" id="2676868"/>
    <lineage>
        <taxon>Bacteria</taxon>
        <taxon>Pseudomonadati</taxon>
        <taxon>Bacteroidota</taxon>
        <taxon>Chitinophagia</taxon>
        <taxon>Chitinophagales</taxon>
        <taxon>Chitinophagaceae</taxon>
        <taxon>Phnomibacter</taxon>
    </lineage>
</organism>
<feature type="domain" description="Ig-like" evidence="1">
    <location>
        <begin position="1"/>
        <end position="85"/>
    </location>
</feature>
<keyword evidence="3" id="KW-1185">Reference proteome</keyword>
<dbReference type="PROSITE" id="PS50835">
    <property type="entry name" value="IG_LIKE"/>
    <property type="match status" value="1"/>
</dbReference>
<dbReference type="AlphaFoldDB" id="A0A6I6H2W0"/>